<comment type="caution">
    <text evidence="11">The sequence shown here is derived from an EMBL/GenBank/DDBJ whole genome shotgun (WGS) entry which is preliminary data.</text>
</comment>
<keyword evidence="8 9" id="KW-0472">Membrane</keyword>
<feature type="transmembrane region" description="Helical" evidence="9">
    <location>
        <begin position="38"/>
        <end position="54"/>
    </location>
</feature>
<feature type="domain" description="ABC transmembrane type-1" evidence="10">
    <location>
        <begin position="1"/>
        <end position="143"/>
    </location>
</feature>
<dbReference type="InterPro" id="IPR050173">
    <property type="entry name" value="ABC_transporter_C-like"/>
</dbReference>
<evidence type="ECO:0000256" key="9">
    <source>
        <dbReference type="SAM" id="Phobius"/>
    </source>
</evidence>
<gene>
    <name evidence="11" type="ORF">OXD698_LOCUS51051</name>
</gene>
<evidence type="ECO:0000256" key="8">
    <source>
        <dbReference type="ARBA" id="ARBA00023136"/>
    </source>
</evidence>
<feature type="non-terminal residue" evidence="11">
    <location>
        <position position="143"/>
    </location>
</feature>
<dbReference type="InterPro" id="IPR036640">
    <property type="entry name" value="ABC1_TM_sf"/>
</dbReference>
<feature type="transmembrane region" description="Helical" evidence="9">
    <location>
        <begin position="103"/>
        <end position="124"/>
    </location>
</feature>
<evidence type="ECO:0000256" key="4">
    <source>
        <dbReference type="ARBA" id="ARBA00022737"/>
    </source>
</evidence>
<comment type="subcellular location">
    <subcellularLocation>
        <location evidence="1">Endomembrane system</location>
        <topology evidence="1">Multi-pass membrane protein</topology>
    </subcellularLocation>
</comment>
<keyword evidence="3 9" id="KW-0812">Transmembrane</keyword>
<evidence type="ECO:0000256" key="7">
    <source>
        <dbReference type="ARBA" id="ARBA00022989"/>
    </source>
</evidence>
<evidence type="ECO:0000259" key="10">
    <source>
        <dbReference type="PROSITE" id="PS50929"/>
    </source>
</evidence>
<dbReference type="PANTHER" id="PTHR24223">
    <property type="entry name" value="ATP-BINDING CASSETTE SUB-FAMILY C"/>
    <property type="match status" value="1"/>
</dbReference>
<feature type="transmembrane region" description="Helical" evidence="9">
    <location>
        <begin position="7"/>
        <end position="26"/>
    </location>
</feature>
<dbReference type="AlphaFoldDB" id="A0A820NZ31"/>
<evidence type="ECO:0000313" key="12">
    <source>
        <dbReference type="Proteomes" id="UP000663844"/>
    </source>
</evidence>
<protein>
    <recommendedName>
        <fullName evidence="10">ABC transmembrane type-1 domain-containing protein</fullName>
    </recommendedName>
</protein>
<dbReference type="Proteomes" id="UP000663844">
    <property type="component" value="Unassembled WGS sequence"/>
</dbReference>
<dbReference type="GO" id="GO:0005524">
    <property type="term" value="F:ATP binding"/>
    <property type="evidence" value="ECO:0007669"/>
    <property type="project" value="UniProtKB-KW"/>
</dbReference>
<organism evidence="11 12">
    <name type="scientific">Adineta steineri</name>
    <dbReference type="NCBI Taxonomy" id="433720"/>
    <lineage>
        <taxon>Eukaryota</taxon>
        <taxon>Metazoa</taxon>
        <taxon>Spiralia</taxon>
        <taxon>Gnathifera</taxon>
        <taxon>Rotifera</taxon>
        <taxon>Eurotatoria</taxon>
        <taxon>Bdelloidea</taxon>
        <taxon>Adinetida</taxon>
        <taxon>Adinetidae</taxon>
        <taxon>Adineta</taxon>
    </lineage>
</organism>
<keyword evidence="2" id="KW-0813">Transport</keyword>
<sequence length="143" mass="15992">NQIHNMIIYSTLGITQGFLAFAIQLIQKFSAYIASRTLHWTILIGVLHAPMSFFDTTPIGRIINRFAKDIDAVDAVLPGAFSQALTTLIIVVTTFIILIYGSWFAIIELIPLAILFAFVQRMYVSTSRQLRRLDSVTRSPTSA</sequence>
<dbReference type="Pfam" id="PF00664">
    <property type="entry name" value="ABC_membrane"/>
    <property type="match status" value="1"/>
</dbReference>
<evidence type="ECO:0000256" key="2">
    <source>
        <dbReference type="ARBA" id="ARBA00022448"/>
    </source>
</evidence>
<dbReference type="GO" id="GO:0140359">
    <property type="term" value="F:ABC-type transporter activity"/>
    <property type="evidence" value="ECO:0007669"/>
    <property type="project" value="InterPro"/>
</dbReference>
<name>A0A820NZ31_9BILA</name>
<evidence type="ECO:0000256" key="1">
    <source>
        <dbReference type="ARBA" id="ARBA00004127"/>
    </source>
</evidence>
<keyword evidence="7 9" id="KW-1133">Transmembrane helix</keyword>
<dbReference type="SUPFAM" id="SSF90123">
    <property type="entry name" value="ABC transporter transmembrane region"/>
    <property type="match status" value="1"/>
</dbReference>
<reference evidence="11" key="1">
    <citation type="submission" date="2021-02" db="EMBL/GenBank/DDBJ databases">
        <authorList>
            <person name="Nowell W R."/>
        </authorList>
    </citation>
    <scope>NUCLEOTIDE SEQUENCE</scope>
</reference>
<dbReference type="Gene3D" id="1.20.1560.10">
    <property type="entry name" value="ABC transporter type 1, transmembrane domain"/>
    <property type="match status" value="1"/>
</dbReference>
<dbReference type="EMBL" id="CAJOAZ010025510">
    <property type="protein sequence ID" value="CAF4393654.1"/>
    <property type="molecule type" value="Genomic_DNA"/>
</dbReference>
<feature type="transmembrane region" description="Helical" evidence="9">
    <location>
        <begin position="75"/>
        <end position="97"/>
    </location>
</feature>
<evidence type="ECO:0000313" key="11">
    <source>
        <dbReference type="EMBL" id="CAF4393654.1"/>
    </source>
</evidence>
<dbReference type="PROSITE" id="PS50929">
    <property type="entry name" value="ABC_TM1F"/>
    <property type="match status" value="1"/>
</dbReference>
<dbReference type="GO" id="GO:0012505">
    <property type="term" value="C:endomembrane system"/>
    <property type="evidence" value="ECO:0007669"/>
    <property type="project" value="UniProtKB-SubCell"/>
</dbReference>
<dbReference type="InterPro" id="IPR011527">
    <property type="entry name" value="ABC1_TM_dom"/>
</dbReference>
<keyword evidence="4" id="KW-0677">Repeat</keyword>
<keyword evidence="6" id="KW-0067">ATP-binding</keyword>
<keyword evidence="5" id="KW-0547">Nucleotide-binding</keyword>
<evidence type="ECO:0000256" key="3">
    <source>
        <dbReference type="ARBA" id="ARBA00022692"/>
    </source>
</evidence>
<evidence type="ECO:0000256" key="6">
    <source>
        <dbReference type="ARBA" id="ARBA00022840"/>
    </source>
</evidence>
<dbReference type="GO" id="GO:0016020">
    <property type="term" value="C:membrane"/>
    <property type="evidence" value="ECO:0007669"/>
    <property type="project" value="InterPro"/>
</dbReference>
<evidence type="ECO:0000256" key="5">
    <source>
        <dbReference type="ARBA" id="ARBA00022741"/>
    </source>
</evidence>
<accession>A0A820NZ31</accession>
<proteinExistence type="predicted"/>
<feature type="non-terminal residue" evidence="11">
    <location>
        <position position="1"/>
    </location>
</feature>
<dbReference type="PANTHER" id="PTHR24223:SF443">
    <property type="entry name" value="MULTIDRUG-RESISTANCE LIKE PROTEIN 1, ISOFORM I"/>
    <property type="match status" value="1"/>
</dbReference>